<evidence type="ECO:0000256" key="6">
    <source>
        <dbReference type="ARBA" id="ARBA00022801"/>
    </source>
</evidence>
<comment type="subunit">
    <text evidence="12">Monomer. Binds crRNA and tracrRNA.</text>
</comment>
<dbReference type="NCBIfam" id="TIGR01865">
    <property type="entry name" value="cas_Csn1"/>
    <property type="match status" value="1"/>
</dbReference>
<dbReference type="Pfam" id="PF18070">
    <property type="entry name" value="Cas9_PI2"/>
    <property type="match status" value="1"/>
</dbReference>
<keyword evidence="6 13" id="KW-0378">Hydrolase</keyword>
<feature type="domain" description="HNH Cas9-type" evidence="14">
    <location>
        <begin position="252"/>
        <end position="416"/>
    </location>
</feature>
<dbReference type="Pfam" id="PF13395">
    <property type="entry name" value="HNH_4"/>
    <property type="match status" value="1"/>
</dbReference>
<keyword evidence="10 13" id="KW-0238">DNA-binding</keyword>
<proteinExistence type="inferred from homology"/>
<evidence type="ECO:0000313" key="16">
    <source>
        <dbReference type="Proteomes" id="UP000051576"/>
    </source>
</evidence>
<dbReference type="InterPro" id="IPR033114">
    <property type="entry name" value="HNH_CAS9"/>
</dbReference>
<dbReference type="GO" id="GO:0016787">
    <property type="term" value="F:hydrolase activity"/>
    <property type="evidence" value="ECO:0007669"/>
    <property type="project" value="UniProtKB-KW"/>
</dbReference>
<evidence type="ECO:0000256" key="5">
    <source>
        <dbReference type="ARBA" id="ARBA00022759"/>
    </source>
</evidence>
<keyword evidence="5 13" id="KW-0255">Endonuclease</keyword>
<organism evidence="15 16">
    <name type="scientific">Liquorilactobacillus vini DSM 20605</name>
    <dbReference type="NCBI Taxonomy" id="1133569"/>
    <lineage>
        <taxon>Bacteria</taxon>
        <taxon>Bacillati</taxon>
        <taxon>Bacillota</taxon>
        <taxon>Bacilli</taxon>
        <taxon>Lactobacillales</taxon>
        <taxon>Lactobacillaceae</taxon>
        <taxon>Liquorilactobacillus</taxon>
    </lineage>
</organism>
<evidence type="ECO:0000313" key="15">
    <source>
        <dbReference type="EMBL" id="KRM84093.1"/>
    </source>
</evidence>
<dbReference type="InterPro" id="IPR003615">
    <property type="entry name" value="HNH_nuc"/>
</dbReference>
<comment type="caution">
    <text evidence="15">The sequence shown here is derived from an EMBL/GenBank/DDBJ whole genome shotgun (WGS) entry which is preliminary data.</text>
</comment>
<keyword evidence="16" id="KW-1185">Reference proteome</keyword>
<dbReference type="EMBL" id="AYYX01000095">
    <property type="protein sequence ID" value="KRM84093.1"/>
    <property type="molecule type" value="Genomic_DNA"/>
</dbReference>
<comment type="similarity">
    <text evidence="2">Belongs to the CRISPR-associated protein Cas9 family. Subtype II-A subfamily.</text>
</comment>
<dbReference type="PATRIC" id="fig|1133569.4.peg.2336"/>
<dbReference type="InterPro" id="IPR041383">
    <property type="entry name" value="RuvC_III"/>
</dbReference>
<evidence type="ECO:0000256" key="10">
    <source>
        <dbReference type="ARBA" id="ARBA00023125"/>
    </source>
</evidence>
<dbReference type="PROSITE" id="PS51749">
    <property type="entry name" value="HNH_CAS9"/>
    <property type="match status" value="1"/>
</dbReference>
<evidence type="ECO:0000256" key="9">
    <source>
        <dbReference type="ARBA" id="ARBA00023118"/>
    </source>
</evidence>
<keyword evidence="3 13" id="KW-0540">Nuclease</keyword>
<name>A0A0R2BXQ5_9LACO</name>
<evidence type="ECO:0000256" key="4">
    <source>
        <dbReference type="ARBA" id="ARBA00022723"/>
    </source>
</evidence>
<keyword evidence="7" id="KW-0460">Magnesium</keyword>
<reference evidence="15 16" key="1">
    <citation type="journal article" date="2015" name="Genome Announc.">
        <title>Expanding the biotechnology potential of lactobacilli through comparative genomics of 213 strains and associated genera.</title>
        <authorList>
            <person name="Sun Z."/>
            <person name="Harris H.M."/>
            <person name="McCann A."/>
            <person name="Guo C."/>
            <person name="Argimon S."/>
            <person name="Zhang W."/>
            <person name="Yang X."/>
            <person name="Jeffery I.B."/>
            <person name="Cooney J.C."/>
            <person name="Kagawa T.F."/>
            <person name="Liu W."/>
            <person name="Song Y."/>
            <person name="Salvetti E."/>
            <person name="Wrobel A."/>
            <person name="Rasinkangas P."/>
            <person name="Parkhill J."/>
            <person name="Rea M.C."/>
            <person name="O'Sullivan O."/>
            <person name="Ritari J."/>
            <person name="Douillard F.P."/>
            <person name="Paul Ross R."/>
            <person name="Yang R."/>
            <person name="Briner A.E."/>
            <person name="Felis G.E."/>
            <person name="de Vos W.M."/>
            <person name="Barrangou R."/>
            <person name="Klaenhammer T.R."/>
            <person name="Caufield P.W."/>
            <person name="Cui Y."/>
            <person name="Zhang H."/>
            <person name="O'Toole P.W."/>
        </authorList>
    </citation>
    <scope>NUCLEOTIDE SEQUENCE [LARGE SCALE GENOMIC DNA]</scope>
    <source>
        <strain evidence="15 16">DSM 20605</strain>
    </source>
</reference>
<dbReference type="InterPro" id="IPR036397">
    <property type="entry name" value="RNaseH_sf"/>
</dbReference>
<dbReference type="Gene3D" id="1.10.30.50">
    <property type="match status" value="1"/>
</dbReference>
<evidence type="ECO:0000256" key="8">
    <source>
        <dbReference type="ARBA" id="ARBA00022884"/>
    </source>
</evidence>
<dbReference type="STRING" id="1133569.FD21_GL002169"/>
<dbReference type="Pfam" id="PF18541">
    <property type="entry name" value="RuvC_III"/>
    <property type="match status" value="1"/>
</dbReference>
<dbReference type="GO" id="GO:0003677">
    <property type="term" value="F:DNA binding"/>
    <property type="evidence" value="ECO:0007669"/>
    <property type="project" value="UniProtKB-UniRule"/>
</dbReference>
<dbReference type="GO" id="GO:0051607">
    <property type="term" value="P:defense response to virus"/>
    <property type="evidence" value="ECO:0007669"/>
    <property type="project" value="UniProtKB-KW"/>
</dbReference>
<evidence type="ECO:0000256" key="3">
    <source>
        <dbReference type="ARBA" id="ARBA00022722"/>
    </source>
</evidence>
<keyword evidence="9" id="KW-0051">Antiviral defense</keyword>
<dbReference type="AlphaFoldDB" id="A0A0R2BXQ5"/>
<evidence type="ECO:0000256" key="1">
    <source>
        <dbReference type="ARBA" id="ARBA00001946"/>
    </source>
</evidence>
<evidence type="ECO:0000259" key="14">
    <source>
        <dbReference type="PROSITE" id="PS51749"/>
    </source>
</evidence>
<evidence type="ECO:0000256" key="2">
    <source>
        <dbReference type="ARBA" id="ARBA00005244"/>
    </source>
</evidence>
<evidence type="ECO:0000256" key="13">
    <source>
        <dbReference type="PROSITE-ProRule" id="PRU01085"/>
    </source>
</evidence>
<dbReference type="GO" id="GO:0004519">
    <property type="term" value="F:endonuclease activity"/>
    <property type="evidence" value="ECO:0007669"/>
    <property type="project" value="UniProtKB-UniRule"/>
</dbReference>
<dbReference type="GO" id="GO:0003723">
    <property type="term" value="F:RNA binding"/>
    <property type="evidence" value="ECO:0007669"/>
    <property type="project" value="UniProtKB-UniRule"/>
</dbReference>
<comment type="cofactor">
    <cofactor evidence="1">
        <name>Mg(2+)</name>
        <dbReference type="ChEBI" id="CHEBI:18420"/>
    </cofactor>
</comment>
<sequence>MNFQVLVNDLNNLRVAGTEDGKLTKEHKEKILNYLKTTDKTVYMLRLIAKTVGIDTTQIKGYRIDKDNKPEFHSLAAYRRARKALKKEEIDLLDFPVAFLDDLGRILTLNTENGEIRKALNDPEFKAKYQFLNEDLIDKLIENKAAFNLSSNNKWHRFSLRTMKLLIPEMMVTSKEQMTILNDMGLLKQDERDYSNKDQIDIKILQDEIYNPVVRKSVKQTIKIFNVLWKKYNKEIAYVVVEMPREKNSADAKKRKEDNQKKYKKEKDESFESFRELTGLSEEGLENKINKFHQLSLMIRLWYQQEGRCPYSGKSIDPEDLLYKPALFQIDHIIPLSVSLDDGLNNKVLCYADMNQQKAKQTPYAFMQSDKGQGFEKLTAYVKNNNRLPGNKKRNLLNTDDLNDIETRKRFIARNLVDTRYASRVVLNELQAFINSKETNVKVSVIRGKLTHKLREKWNLEKSRETHYHHAVDASIIAVTPKLKLWKQAGYSLFPEKVEEQEINIGIGEIVSDKRFAELVYTLPFEETYLNQLRHLEPRIKFKHQVDKKMNRKVSDATIYATRMAQVGKDKRENRYFLGKIKDIYSLNGYIKFKKIYNKDKSKFLMYQKDPKTFNKLETILKGYPDSTELVQQSGKVKKVNVDPFEMYRQENGLIRKYSKRDNGPIIRSMKYYDSKVGNSIDITPNGAKNNVILQSINPWRTDVYYNYEKQDYEIMGIKYCDLRFYKGKYGITLEHYKEVKNKEGISRNAEFIFSLYRNDRIKVVDTGNNLSEEFLFGSRTNPSMKNYVELKPIDRKQYDTESVNVYGKVSNGRLIKKFSKREFKIYKVNTDELGNPFYLKKEANFPKDIIDK</sequence>
<dbReference type="GO" id="GO:0046872">
    <property type="term" value="F:metal ion binding"/>
    <property type="evidence" value="ECO:0007669"/>
    <property type="project" value="UniProtKB-KW"/>
</dbReference>
<evidence type="ECO:0000256" key="12">
    <source>
        <dbReference type="ARBA" id="ARBA00046380"/>
    </source>
</evidence>
<dbReference type="InterPro" id="IPR028629">
    <property type="entry name" value="Cas9"/>
</dbReference>
<accession>A0A0R2BXQ5</accession>
<dbReference type="Proteomes" id="UP000051576">
    <property type="component" value="Unassembled WGS sequence"/>
</dbReference>
<keyword evidence="4" id="KW-0479">Metal-binding</keyword>
<evidence type="ECO:0000256" key="7">
    <source>
        <dbReference type="ARBA" id="ARBA00022842"/>
    </source>
</evidence>
<dbReference type="Pfam" id="PF18061">
    <property type="entry name" value="CRISPR_Cas9_WED"/>
    <property type="match status" value="1"/>
</dbReference>
<dbReference type="eggNOG" id="COG3513">
    <property type="taxonomic scope" value="Bacteria"/>
</dbReference>
<dbReference type="Gene3D" id="3.30.420.10">
    <property type="entry name" value="Ribonuclease H-like superfamily/Ribonuclease H"/>
    <property type="match status" value="2"/>
</dbReference>
<keyword evidence="11" id="KW-0464">Manganese</keyword>
<keyword evidence="8" id="KW-0694">RNA-binding</keyword>
<protein>
    <submittedName>
        <fullName evidence="15">CRISPR-associated protein, Csn1 family</fullName>
    </submittedName>
</protein>
<dbReference type="InterPro" id="IPR040555">
    <property type="entry name" value="Cas9_PI2"/>
</dbReference>
<evidence type="ECO:0000256" key="11">
    <source>
        <dbReference type="ARBA" id="ARBA00023211"/>
    </source>
</evidence>
<gene>
    <name evidence="15" type="ORF">FD21_GL002169</name>
</gene>
<dbReference type="InterPro" id="IPR040656">
    <property type="entry name" value="Cas9_WED_dom"/>
</dbReference>